<reference evidence="1" key="1">
    <citation type="submission" date="2018-05" db="EMBL/GenBank/DDBJ databases">
        <title>Draft genome of Mucuna pruriens seed.</title>
        <authorList>
            <person name="Nnadi N.E."/>
            <person name="Vos R."/>
            <person name="Hasami M.H."/>
            <person name="Devisetty U.K."/>
            <person name="Aguiy J.C."/>
        </authorList>
    </citation>
    <scope>NUCLEOTIDE SEQUENCE [LARGE SCALE GENOMIC DNA]</scope>
    <source>
        <strain evidence="1">JCA_2017</strain>
    </source>
</reference>
<evidence type="ECO:0008006" key="3">
    <source>
        <dbReference type="Google" id="ProtNLM"/>
    </source>
</evidence>
<proteinExistence type="predicted"/>
<dbReference type="Proteomes" id="UP000257109">
    <property type="component" value="Unassembled WGS sequence"/>
</dbReference>
<comment type="caution">
    <text evidence="1">The sequence shown here is derived from an EMBL/GenBank/DDBJ whole genome shotgun (WGS) entry which is preliminary data.</text>
</comment>
<organism evidence="1 2">
    <name type="scientific">Mucuna pruriens</name>
    <name type="common">Velvet bean</name>
    <name type="synonym">Dolichos pruriens</name>
    <dbReference type="NCBI Taxonomy" id="157652"/>
    <lineage>
        <taxon>Eukaryota</taxon>
        <taxon>Viridiplantae</taxon>
        <taxon>Streptophyta</taxon>
        <taxon>Embryophyta</taxon>
        <taxon>Tracheophyta</taxon>
        <taxon>Spermatophyta</taxon>
        <taxon>Magnoliopsida</taxon>
        <taxon>eudicotyledons</taxon>
        <taxon>Gunneridae</taxon>
        <taxon>Pentapetalae</taxon>
        <taxon>rosids</taxon>
        <taxon>fabids</taxon>
        <taxon>Fabales</taxon>
        <taxon>Fabaceae</taxon>
        <taxon>Papilionoideae</taxon>
        <taxon>50 kb inversion clade</taxon>
        <taxon>NPAAA clade</taxon>
        <taxon>indigoferoid/millettioid clade</taxon>
        <taxon>Phaseoleae</taxon>
        <taxon>Mucuna</taxon>
    </lineage>
</organism>
<dbReference type="AlphaFoldDB" id="A0A371GZR9"/>
<protein>
    <recommendedName>
        <fullName evidence="3">Retrotransposon gag domain-containing protein</fullName>
    </recommendedName>
</protein>
<evidence type="ECO:0000313" key="1">
    <source>
        <dbReference type="EMBL" id="RDX96052.1"/>
    </source>
</evidence>
<gene>
    <name evidence="1" type="ORF">CR513_21340</name>
</gene>
<sequence>MDANRHDHAIVNAFHALAQAMEMDWSKDDGAVEFQELIFQDMACIDSQKVTIITFMLAEEVECWWENNYQQLKVKDRAITWENFKGIHNYKGMEFLKLK</sequence>
<dbReference type="EMBL" id="QJKJ01003983">
    <property type="protein sequence ID" value="RDX96052.1"/>
    <property type="molecule type" value="Genomic_DNA"/>
</dbReference>
<feature type="non-terminal residue" evidence="1">
    <location>
        <position position="1"/>
    </location>
</feature>
<accession>A0A371GZR9</accession>
<evidence type="ECO:0000313" key="2">
    <source>
        <dbReference type="Proteomes" id="UP000257109"/>
    </source>
</evidence>
<keyword evidence="2" id="KW-1185">Reference proteome</keyword>
<name>A0A371GZR9_MUCPR</name>